<evidence type="ECO:0000256" key="1">
    <source>
        <dbReference type="SAM" id="MobiDB-lite"/>
    </source>
</evidence>
<feature type="compositionally biased region" description="Basic and acidic residues" evidence="1">
    <location>
        <begin position="148"/>
        <end position="186"/>
    </location>
</feature>
<protein>
    <submittedName>
        <fullName evidence="2">Uncharacterized protein</fullName>
    </submittedName>
</protein>
<gene>
    <name evidence="2" type="ORF">CYNAS_LOCUS20261</name>
</gene>
<organism evidence="2 3">
    <name type="scientific">Cylicocyclus nassatus</name>
    <name type="common">Nematode worm</name>
    <dbReference type="NCBI Taxonomy" id="53992"/>
    <lineage>
        <taxon>Eukaryota</taxon>
        <taxon>Metazoa</taxon>
        <taxon>Ecdysozoa</taxon>
        <taxon>Nematoda</taxon>
        <taxon>Chromadorea</taxon>
        <taxon>Rhabditida</taxon>
        <taxon>Rhabditina</taxon>
        <taxon>Rhabditomorpha</taxon>
        <taxon>Strongyloidea</taxon>
        <taxon>Strongylidae</taxon>
        <taxon>Cylicocyclus</taxon>
    </lineage>
</organism>
<accession>A0AA36HCX1</accession>
<feature type="region of interest" description="Disordered" evidence="1">
    <location>
        <begin position="95"/>
        <end position="197"/>
    </location>
</feature>
<name>A0AA36HCX1_CYLNA</name>
<dbReference type="Proteomes" id="UP001176961">
    <property type="component" value="Unassembled WGS sequence"/>
</dbReference>
<dbReference type="AlphaFoldDB" id="A0AA36HCX1"/>
<feature type="compositionally biased region" description="Basic residues" evidence="1">
    <location>
        <begin position="95"/>
        <end position="127"/>
    </location>
</feature>
<reference evidence="2" key="1">
    <citation type="submission" date="2023-07" db="EMBL/GenBank/DDBJ databases">
        <authorList>
            <consortium name="CYATHOMIX"/>
        </authorList>
    </citation>
    <scope>NUCLEOTIDE SEQUENCE</scope>
    <source>
        <strain evidence="2">N/A</strain>
    </source>
</reference>
<keyword evidence="3" id="KW-1185">Reference proteome</keyword>
<dbReference type="EMBL" id="CATQJL010000316">
    <property type="protein sequence ID" value="CAJ0608278.1"/>
    <property type="molecule type" value="Genomic_DNA"/>
</dbReference>
<evidence type="ECO:0000313" key="2">
    <source>
        <dbReference type="EMBL" id="CAJ0608278.1"/>
    </source>
</evidence>
<sequence>MLWYAAFAHISEQEESSPDSSELRYRKIAFNFVRHSYGLTRMDLTPKCIRKRRAQGPLTYPNGPRCPLAVLSMCFLNIMLHVTMCASICQPRKHSGASALKRPKEHKRHIKKRKKDRCQRRQQKVKKICSGERMTSRTSQSNALNLKVLDRTQDQSSEKGTEPVDSKTGDIKGKTKEVREGTRETQDVTSDIEEPDPAEKQEFDDYLNALGEMDNDKNINKIIQNSTLKRNEKNVGDTGQQQSPFLRNTMENIPVRTEIYYDCWSSRADAKKMHAQQIKLECYLNGIQIG</sequence>
<proteinExistence type="predicted"/>
<evidence type="ECO:0000313" key="3">
    <source>
        <dbReference type="Proteomes" id="UP001176961"/>
    </source>
</evidence>
<comment type="caution">
    <text evidence="2">The sequence shown here is derived from an EMBL/GenBank/DDBJ whole genome shotgun (WGS) entry which is preliminary data.</text>
</comment>